<comment type="subcellular location">
    <subcellularLocation>
        <location evidence="1 7">Cytoplasm</location>
    </subcellularLocation>
</comment>
<name>A0ABW0K801_9BACL</name>
<evidence type="ECO:0000313" key="8">
    <source>
        <dbReference type="EMBL" id="MFC5449121.1"/>
    </source>
</evidence>
<evidence type="ECO:0000313" key="9">
    <source>
        <dbReference type="Proteomes" id="UP001596044"/>
    </source>
</evidence>
<dbReference type="Gene3D" id="3.40.50.1000">
    <property type="entry name" value="HAD superfamily/HAD-like"/>
    <property type="match status" value="1"/>
</dbReference>
<organism evidence="8 9">
    <name type="scientific">Paenibacillus aestuarii</name>
    <dbReference type="NCBI Taxonomy" id="516965"/>
    <lineage>
        <taxon>Bacteria</taxon>
        <taxon>Bacillati</taxon>
        <taxon>Bacillota</taxon>
        <taxon>Bacilli</taxon>
        <taxon>Bacillales</taxon>
        <taxon>Paenibacillaceae</taxon>
        <taxon>Paenibacillus</taxon>
    </lineage>
</organism>
<keyword evidence="2 7" id="KW-0963">Cytoplasm</keyword>
<proteinExistence type="inferred from homology"/>
<evidence type="ECO:0000256" key="7">
    <source>
        <dbReference type="PIRNR" id="PIRNR004682"/>
    </source>
</evidence>
<dbReference type="EC" id="3.1.3.-" evidence="7"/>
<keyword evidence="9" id="KW-1185">Reference proteome</keyword>
<dbReference type="PANTHER" id="PTHR42891">
    <property type="entry name" value="D-GLYCERO-BETA-D-MANNO-HEPTOSE-1,7-BISPHOSPHATE 7-PHOSPHATASE"/>
    <property type="match status" value="1"/>
</dbReference>
<comment type="similarity">
    <text evidence="7">Belongs to the gmhB family.</text>
</comment>
<evidence type="ECO:0000256" key="3">
    <source>
        <dbReference type="ARBA" id="ARBA00022723"/>
    </source>
</evidence>
<keyword evidence="5 7" id="KW-0119">Carbohydrate metabolism</keyword>
<accession>A0ABW0K801</accession>
<gene>
    <name evidence="8" type="ORF">ACFPOG_12685</name>
</gene>
<dbReference type="InterPro" id="IPR036412">
    <property type="entry name" value="HAD-like_sf"/>
</dbReference>
<reference evidence="9" key="1">
    <citation type="journal article" date="2019" name="Int. J. Syst. Evol. Microbiol.">
        <title>The Global Catalogue of Microorganisms (GCM) 10K type strain sequencing project: providing services to taxonomists for standard genome sequencing and annotation.</title>
        <authorList>
            <consortium name="The Broad Institute Genomics Platform"/>
            <consortium name="The Broad Institute Genome Sequencing Center for Infectious Disease"/>
            <person name="Wu L."/>
            <person name="Ma J."/>
        </authorList>
    </citation>
    <scope>NUCLEOTIDE SEQUENCE [LARGE SCALE GENOMIC DNA]</scope>
    <source>
        <strain evidence="9">KACC 11904</strain>
    </source>
</reference>
<dbReference type="Proteomes" id="UP001596044">
    <property type="component" value="Unassembled WGS sequence"/>
</dbReference>
<dbReference type="RefSeq" id="WP_377524750.1">
    <property type="nucleotide sequence ID" value="NZ_JBHSMJ010000017.1"/>
</dbReference>
<dbReference type="NCBIfam" id="TIGR01662">
    <property type="entry name" value="HAD-SF-IIIA"/>
    <property type="match status" value="1"/>
</dbReference>
<evidence type="ECO:0000256" key="1">
    <source>
        <dbReference type="ARBA" id="ARBA00004496"/>
    </source>
</evidence>
<dbReference type="CDD" id="cd07503">
    <property type="entry name" value="HAD_HisB-N"/>
    <property type="match status" value="1"/>
</dbReference>
<evidence type="ECO:0000256" key="5">
    <source>
        <dbReference type="ARBA" id="ARBA00023277"/>
    </source>
</evidence>
<dbReference type="InterPro" id="IPR006543">
    <property type="entry name" value="Histidinol-phos"/>
</dbReference>
<sequence>MKKTAAVFLDRDGVINECMTSRVRHVNSPNQLHLIPGVSQAIRELRTAGFMIFVVTNQGGVGAGFLKESTLRLIHDRLKDELAKDDAFVDDIAFCAHKPTAGCICRKPEPGMIKDLAKRYGIDLSKSFMVGDMDTDIAAGAAAGVRTIKIGEAPVNIFADFVTSDLAHAAEFIIASIENK</sequence>
<dbReference type="SUPFAM" id="SSF56784">
    <property type="entry name" value="HAD-like"/>
    <property type="match status" value="1"/>
</dbReference>
<keyword evidence="3" id="KW-0479">Metal-binding</keyword>
<keyword evidence="4 7" id="KW-0378">Hydrolase</keyword>
<evidence type="ECO:0000256" key="6">
    <source>
        <dbReference type="ARBA" id="ARBA00031828"/>
    </source>
</evidence>
<protein>
    <recommendedName>
        <fullName evidence="6 7">D,D-heptose 1,7-bisphosphate phosphatase</fullName>
        <ecNumber evidence="7">3.1.3.-</ecNumber>
    </recommendedName>
</protein>
<dbReference type="PIRSF" id="PIRSF004682">
    <property type="entry name" value="GmhB"/>
    <property type="match status" value="1"/>
</dbReference>
<dbReference type="NCBIfam" id="TIGR01656">
    <property type="entry name" value="Histidinol-ppas"/>
    <property type="match status" value="1"/>
</dbReference>
<dbReference type="InterPro" id="IPR006549">
    <property type="entry name" value="HAD-SF_hydro_IIIA"/>
</dbReference>
<dbReference type="Pfam" id="PF13242">
    <property type="entry name" value="Hydrolase_like"/>
    <property type="match status" value="1"/>
</dbReference>
<comment type="caution">
    <text evidence="8">The sequence shown here is derived from an EMBL/GenBank/DDBJ whole genome shotgun (WGS) entry which is preliminary data.</text>
</comment>
<dbReference type="PANTHER" id="PTHR42891:SF1">
    <property type="entry name" value="D-GLYCERO-BETA-D-MANNO-HEPTOSE-1,7-BISPHOSPHATE 7-PHOSPHATASE"/>
    <property type="match status" value="1"/>
</dbReference>
<dbReference type="InterPro" id="IPR023214">
    <property type="entry name" value="HAD_sf"/>
</dbReference>
<dbReference type="InterPro" id="IPR004446">
    <property type="entry name" value="Heptose_bisP_phosphatase"/>
</dbReference>
<evidence type="ECO:0000256" key="2">
    <source>
        <dbReference type="ARBA" id="ARBA00022490"/>
    </source>
</evidence>
<dbReference type="EMBL" id="JBHSMJ010000017">
    <property type="protein sequence ID" value="MFC5449121.1"/>
    <property type="molecule type" value="Genomic_DNA"/>
</dbReference>
<evidence type="ECO:0000256" key="4">
    <source>
        <dbReference type="ARBA" id="ARBA00022801"/>
    </source>
</evidence>